<feature type="region of interest" description="Disordered" evidence="7">
    <location>
        <begin position="1"/>
        <end position="104"/>
    </location>
</feature>
<dbReference type="InterPro" id="IPR016190">
    <property type="entry name" value="Transl_init_fac_IF2/IF5_Zn-bd"/>
</dbReference>
<keyword evidence="10" id="KW-1185">Reference proteome</keyword>
<dbReference type="PANTHER" id="PTHR23001:SF3">
    <property type="entry name" value="EUKARYOTIC TRANSLATION INITIATION FACTOR 2 SUBUNIT 2"/>
    <property type="match status" value="1"/>
</dbReference>
<dbReference type="GO" id="GO:0003729">
    <property type="term" value="F:mRNA binding"/>
    <property type="evidence" value="ECO:0007669"/>
    <property type="project" value="TreeGrafter"/>
</dbReference>
<keyword evidence="3" id="KW-0648">Protein biosynthesis</keyword>
<dbReference type="InterPro" id="IPR002735">
    <property type="entry name" value="Transl_init_fac_IF2/IF5_dom"/>
</dbReference>
<dbReference type="AlphaFoldDB" id="A0AAW1SLL9"/>
<evidence type="ECO:0000256" key="3">
    <source>
        <dbReference type="ARBA" id="ARBA00022917"/>
    </source>
</evidence>
<dbReference type="EMBL" id="JALJOU010000001">
    <property type="protein sequence ID" value="KAK9846483.1"/>
    <property type="molecule type" value="Genomic_DNA"/>
</dbReference>
<proteinExistence type="inferred from homology"/>
<evidence type="ECO:0000313" key="10">
    <source>
        <dbReference type="Proteomes" id="UP001445335"/>
    </source>
</evidence>
<name>A0AAW1SLL9_9CHLO</name>
<dbReference type="InterPro" id="IPR016189">
    <property type="entry name" value="Transl_init_fac_IF2/IF5_N"/>
</dbReference>
<keyword evidence="2" id="KW-0396">Initiation factor</keyword>
<dbReference type="Proteomes" id="UP001445335">
    <property type="component" value="Unassembled WGS sequence"/>
</dbReference>
<dbReference type="SMART" id="SM00653">
    <property type="entry name" value="eIF2B_5"/>
    <property type="match status" value="1"/>
</dbReference>
<accession>A0AAW1SLL9</accession>
<dbReference type="FunFam" id="3.30.30.170:FF:000001">
    <property type="entry name" value="Eukaryotic translation initiation factor 2 subunit"/>
    <property type="match status" value="1"/>
</dbReference>
<feature type="compositionally biased region" description="Acidic residues" evidence="7">
    <location>
        <begin position="76"/>
        <end position="91"/>
    </location>
</feature>
<comment type="subunit">
    <text evidence="5">Eukaryotic translation initiation factor 2 eIF2 is a heterotrimeric complex composed of an alpha, a beta and a gamma subunit.</text>
</comment>
<dbReference type="Pfam" id="PF01873">
    <property type="entry name" value="eIF-5_eIF-2B"/>
    <property type="match status" value="1"/>
</dbReference>
<comment type="similarity">
    <text evidence="1">Belongs to the eIF-2-beta/eIF-5 family.</text>
</comment>
<dbReference type="Gene3D" id="3.30.30.170">
    <property type="match status" value="1"/>
</dbReference>
<protein>
    <recommendedName>
        <fullName evidence="6">Eukaryotic translation initiation factor 2 subunit beta</fullName>
    </recommendedName>
</protein>
<evidence type="ECO:0000256" key="1">
    <source>
        <dbReference type="ARBA" id="ARBA00010397"/>
    </source>
</evidence>
<dbReference type="GO" id="GO:0005850">
    <property type="term" value="C:eukaryotic translation initiation factor 2 complex"/>
    <property type="evidence" value="ECO:0007669"/>
    <property type="project" value="TreeGrafter"/>
</dbReference>
<gene>
    <name evidence="9" type="ORF">WJX81_005042</name>
</gene>
<evidence type="ECO:0000256" key="6">
    <source>
        <dbReference type="ARBA" id="ARBA00073542"/>
    </source>
</evidence>
<dbReference type="PANTHER" id="PTHR23001">
    <property type="entry name" value="EUKARYOTIC TRANSLATION INITIATION FACTOR"/>
    <property type="match status" value="1"/>
</dbReference>
<dbReference type="GO" id="GO:0001731">
    <property type="term" value="P:formation of translation preinitiation complex"/>
    <property type="evidence" value="ECO:0007669"/>
    <property type="project" value="TreeGrafter"/>
</dbReference>
<evidence type="ECO:0000256" key="4">
    <source>
        <dbReference type="ARBA" id="ARBA00054872"/>
    </source>
</evidence>
<evidence type="ECO:0000256" key="2">
    <source>
        <dbReference type="ARBA" id="ARBA00022540"/>
    </source>
</evidence>
<dbReference type="SUPFAM" id="SSF75689">
    <property type="entry name" value="Zinc-binding domain of translation initiation factor 2 beta"/>
    <property type="match status" value="1"/>
</dbReference>
<comment type="function">
    <text evidence="4">Component of the eIF2 complex that functions in the early steps of protein synthesis by forming a ternary complex with GTP and initiator tRNA. This complex binds to a 40S ribosomal subunit, followed by mRNA binding to form a 43S pre-initiation complex (43S PIC). Junction of the 60S ribosomal subunit to form the 80S initiation complex is preceded by hydrolysis of the GTP bound to eIF2 and release of an eIF2-GDP binary complex. In order for eIF2 to recycle and catalyze another round of initiation, the GDP bound to eIF2 must exchange with GTP by way of a reaction catalyzed by eIF2B.</text>
</comment>
<evidence type="ECO:0000259" key="8">
    <source>
        <dbReference type="SMART" id="SM00653"/>
    </source>
</evidence>
<comment type="caution">
    <text evidence="9">The sequence shown here is derived from an EMBL/GenBank/DDBJ whole genome shotgun (WGS) entry which is preliminary data.</text>
</comment>
<evidence type="ECO:0000256" key="5">
    <source>
        <dbReference type="ARBA" id="ARBA00063900"/>
    </source>
</evidence>
<dbReference type="SUPFAM" id="SSF100966">
    <property type="entry name" value="Translation initiation factor 2 beta, aIF2beta, N-terminal domain"/>
    <property type="match status" value="1"/>
</dbReference>
<dbReference type="GO" id="GO:0003743">
    <property type="term" value="F:translation initiation factor activity"/>
    <property type="evidence" value="ECO:0007669"/>
    <property type="project" value="UniProtKB-KW"/>
</dbReference>
<organism evidence="9 10">
    <name type="scientific">Elliptochloris bilobata</name>
    <dbReference type="NCBI Taxonomy" id="381761"/>
    <lineage>
        <taxon>Eukaryota</taxon>
        <taxon>Viridiplantae</taxon>
        <taxon>Chlorophyta</taxon>
        <taxon>core chlorophytes</taxon>
        <taxon>Trebouxiophyceae</taxon>
        <taxon>Trebouxiophyceae incertae sedis</taxon>
        <taxon>Elliptochloris clade</taxon>
        <taxon>Elliptochloris</taxon>
    </lineage>
</organism>
<feature type="domain" description="Translation initiation factor IF2/IF5" evidence="8">
    <location>
        <begin position="133"/>
        <end position="244"/>
    </location>
</feature>
<feature type="compositionally biased region" description="Acidic residues" evidence="7">
    <location>
        <begin position="49"/>
        <end position="58"/>
    </location>
</feature>
<evidence type="ECO:0000256" key="7">
    <source>
        <dbReference type="SAM" id="MobiDB-lite"/>
    </source>
</evidence>
<sequence>MAEEEVAETSTKLEDLQVSGEGAEPFGEKKKKKKKVRIDTEGVNGDAPAAEEDAEDVSLDLKKKKKKKRRDKSELEGLEEPEEGGEGDGDGDGGRTHAGLPWDGTDRDYSYEELLDRVFGILRENNPELTGEKRRTIMKPPQVAREGTKKTVFTNFMELCKAMNRQLEHVQLFLLAELGTSGNLDGQSRLIVKGRFLPKAFEGVLRRYVNEYVLCNSCKSPDTLLDRDSATRIMFLRCQQCGASRTVAPIKAGFVARTSRRIKTG</sequence>
<dbReference type="InterPro" id="IPR045196">
    <property type="entry name" value="IF2/IF5"/>
</dbReference>
<dbReference type="GO" id="GO:0031369">
    <property type="term" value="F:translation initiation factor binding"/>
    <property type="evidence" value="ECO:0007669"/>
    <property type="project" value="TreeGrafter"/>
</dbReference>
<evidence type="ECO:0000313" key="9">
    <source>
        <dbReference type="EMBL" id="KAK9846483.1"/>
    </source>
</evidence>
<reference evidence="9 10" key="1">
    <citation type="journal article" date="2024" name="Nat. Commun.">
        <title>Phylogenomics reveals the evolutionary origins of lichenization in chlorophyte algae.</title>
        <authorList>
            <person name="Puginier C."/>
            <person name="Libourel C."/>
            <person name="Otte J."/>
            <person name="Skaloud P."/>
            <person name="Haon M."/>
            <person name="Grisel S."/>
            <person name="Petersen M."/>
            <person name="Berrin J.G."/>
            <person name="Delaux P.M."/>
            <person name="Dal Grande F."/>
            <person name="Keller J."/>
        </authorList>
    </citation>
    <scope>NUCLEOTIDE SEQUENCE [LARGE SCALE GENOMIC DNA]</scope>
    <source>
        <strain evidence="9 10">SAG 245.80</strain>
    </source>
</reference>